<name>A0A1K0JQJ5_CUPNE</name>
<protein>
    <submittedName>
        <fullName evidence="1">Uncharacterized protein</fullName>
    </submittedName>
</protein>
<evidence type="ECO:0000313" key="1">
    <source>
        <dbReference type="EMBL" id="SCU77946.1"/>
    </source>
</evidence>
<dbReference type="AlphaFoldDB" id="A0A1K0JQJ5"/>
<reference evidence="1" key="1">
    <citation type="submission" date="2016-09" db="EMBL/GenBank/DDBJ databases">
        <authorList>
            <person name="Capua I."/>
            <person name="De Benedictis P."/>
            <person name="Joannis T."/>
            <person name="Lombin L.H."/>
            <person name="Cattoli G."/>
        </authorList>
    </citation>
    <scope>NUCLEOTIDE SEQUENCE</scope>
    <source>
        <strain evidence="1">B9</strain>
    </source>
</reference>
<proteinExistence type="predicted"/>
<gene>
    <name evidence="1" type="ORF">CNECB9_3760099</name>
</gene>
<accession>A0A1K0JQJ5</accession>
<organism evidence="1">
    <name type="scientific">Cupriavidus necator</name>
    <name type="common">Alcaligenes eutrophus</name>
    <name type="synonym">Ralstonia eutropha</name>
    <dbReference type="NCBI Taxonomy" id="106590"/>
    <lineage>
        <taxon>Bacteria</taxon>
        <taxon>Pseudomonadati</taxon>
        <taxon>Pseudomonadota</taxon>
        <taxon>Betaproteobacteria</taxon>
        <taxon>Burkholderiales</taxon>
        <taxon>Burkholderiaceae</taxon>
        <taxon>Cupriavidus</taxon>
    </lineage>
</organism>
<sequence length="69" mass="7564">MPSASRIRYVVSGLAPARIEVSPRGWIPAITNPDLPYLTASVRKLKLIACKERLIAPDMPMLTSSTERG</sequence>
<dbReference type="EMBL" id="FMSH01000308">
    <property type="protein sequence ID" value="SCU77946.1"/>
    <property type="molecule type" value="Genomic_DNA"/>
</dbReference>